<dbReference type="VEuPathDB" id="VectorBase:GMOY003637"/>
<dbReference type="AlphaFoldDB" id="A0A1B0FIN9"/>
<sequence length="225" mass="25794">MNTLLCDGKISKKLTSKNTVRLGKYTQVIPKKGLLYDNLQIPSRGRKYKTIASINMQRRMHPIPDIVDNGIQNTAKPRENISYGTGRHFLAIKNLWLQKSLQRDPALVIENIGQNSASEFQNCVNNTNTDGYIVAGDEKYFDQRLRRYIQDDVPTNLRSLLKCYDRPLEPEILQRGDFWVLSNYIRADHCVLKCHEGVTYTTHSGYAFLDNLIPLLERGAMGTIF</sequence>
<dbReference type="Proteomes" id="UP000092444">
    <property type="component" value="Unassembled WGS sequence"/>
</dbReference>
<name>A0A1B0FIN9_GLOMM</name>
<dbReference type="EMBL" id="CCAG010022070">
    <property type="status" value="NOT_ANNOTATED_CDS"/>
    <property type="molecule type" value="Genomic_DNA"/>
</dbReference>
<reference evidence="1" key="1">
    <citation type="submission" date="2020-05" db="UniProtKB">
        <authorList>
            <consortium name="EnsemblMetazoa"/>
        </authorList>
    </citation>
    <scope>IDENTIFICATION</scope>
    <source>
        <strain evidence="1">Yale</strain>
    </source>
</reference>
<protein>
    <submittedName>
        <fullName evidence="1">Uncharacterized protein</fullName>
    </submittedName>
</protein>
<proteinExistence type="predicted"/>
<keyword evidence="2" id="KW-1185">Reference proteome</keyword>
<evidence type="ECO:0000313" key="2">
    <source>
        <dbReference type="Proteomes" id="UP000092444"/>
    </source>
</evidence>
<dbReference type="PANTHER" id="PTHR47412:SF1">
    <property type="entry name" value="FI01434P-RELATED"/>
    <property type="match status" value="1"/>
</dbReference>
<dbReference type="EnsemblMetazoa" id="GMOY003637-RA">
    <property type="protein sequence ID" value="GMOY003637-PA"/>
    <property type="gene ID" value="GMOY003637"/>
</dbReference>
<dbReference type="PhylomeDB" id="A0A1B0FIN9"/>
<dbReference type="PANTHER" id="PTHR47412">
    <property type="entry name" value="FI01434P-RELATED"/>
    <property type="match status" value="1"/>
</dbReference>
<accession>A0A1B0FIN9</accession>
<dbReference type="STRING" id="37546.A0A1B0FIN9"/>
<organism evidence="1 2">
    <name type="scientific">Glossina morsitans morsitans</name>
    <name type="common">Savannah tsetse fly</name>
    <dbReference type="NCBI Taxonomy" id="37546"/>
    <lineage>
        <taxon>Eukaryota</taxon>
        <taxon>Metazoa</taxon>
        <taxon>Ecdysozoa</taxon>
        <taxon>Arthropoda</taxon>
        <taxon>Hexapoda</taxon>
        <taxon>Insecta</taxon>
        <taxon>Pterygota</taxon>
        <taxon>Neoptera</taxon>
        <taxon>Endopterygota</taxon>
        <taxon>Diptera</taxon>
        <taxon>Brachycera</taxon>
        <taxon>Muscomorpha</taxon>
        <taxon>Hippoboscoidea</taxon>
        <taxon>Glossinidae</taxon>
        <taxon>Glossina</taxon>
    </lineage>
</organism>
<evidence type="ECO:0000313" key="1">
    <source>
        <dbReference type="EnsemblMetazoa" id="GMOY003637-PA"/>
    </source>
</evidence>